<dbReference type="Proteomes" id="UP001597199">
    <property type="component" value="Unassembled WGS sequence"/>
</dbReference>
<accession>A0ABW4BIV6</accession>
<feature type="active site" evidence="12">
    <location>
        <position position="412"/>
    </location>
</feature>
<evidence type="ECO:0000313" key="15">
    <source>
        <dbReference type="EMBL" id="MFD1399946.1"/>
    </source>
</evidence>
<comment type="catalytic activity">
    <reaction evidence="12">
        <text>2 a 1,2-diacyl-sn-glycero-3-phospho-(1'-sn-glycerol) = a cardiolipin + glycerol</text>
        <dbReference type="Rhea" id="RHEA:31451"/>
        <dbReference type="ChEBI" id="CHEBI:17754"/>
        <dbReference type="ChEBI" id="CHEBI:62237"/>
        <dbReference type="ChEBI" id="CHEBI:64716"/>
    </reaction>
</comment>
<dbReference type="RefSeq" id="WP_204118903.1">
    <property type="nucleotide sequence ID" value="NZ_BOLV01000009.1"/>
</dbReference>
<evidence type="ECO:0000313" key="16">
    <source>
        <dbReference type="Proteomes" id="UP001597199"/>
    </source>
</evidence>
<feature type="domain" description="PLD phosphodiesterase" evidence="14">
    <location>
        <begin position="400"/>
        <end position="427"/>
    </location>
</feature>
<proteinExistence type="inferred from homology"/>
<dbReference type="SUPFAM" id="SSF56024">
    <property type="entry name" value="Phospholipase D/nuclease"/>
    <property type="match status" value="2"/>
</dbReference>
<keyword evidence="6" id="KW-0677">Repeat</keyword>
<dbReference type="EMBL" id="JBHTOA010000046">
    <property type="protein sequence ID" value="MFD1399946.1"/>
    <property type="molecule type" value="Genomic_DNA"/>
</dbReference>
<comment type="function">
    <text evidence="12">Catalyzes the reversible phosphatidyl group transfer from one phosphatidylglycerol molecule to another to form cardiolipin (CL) (diphosphatidylglycerol) and glycerol.</text>
</comment>
<keyword evidence="16" id="KW-1185">Reference proteome</keyword>
<dbReference type="InterPro" id="IPR030874">
    <property type="entry name" value="Cardiolipin_synth_Firmi"/>
</dbReference>
<keyword evidence="11 12" id="KW-1208">Phospholipid metabolism</keyword>
<dbReference type="NCBIfam" id="TIGR04265">
    <property type="entry name" value="bac_cardiolipin"/>
    <property type="match status" value="1"/>
</dbReference>
<keyword evidence="10 12" id="KW-0594">Phospholipid biosynthesis</keyword>
<dbReference type="PANTHER" id="PTHR21248:SF22">
    <property type="entry name" value="PHOSPHOLIPASE D"/>
    <property type="match status" value="1"/>
</dbReference>
<dbReference type="EC" id="2.7.8.-" evidence="12 13"/>
<evidence type="ECO:0000256" key="11">
    <source>
        <dbReference type="ARBA" id="ARBA00023264"/>
    </source>
</evidence>
<keyword evidence="4 12" id="KW-0808">Transferase</keyword>
<feature type="active site" evidence="12">
    <location>
        <position position="229"/>
    </location>
</feature>
<feature type="active site" evidence="12">
    <location>
        <position position="405"/>
    </location>
</feature>
<keyword evidence="5 12" id="KW-0812">Transmembrane</keyword>
<dbReference type="InterPro" id="IPR001736">
    <property type="entry name" value="PLipase_D/transphosphatidylase"/>
</dbReference>
<comment type="similarity">
    <text evidence="12">Belongs to the phospholipase D family. Cardiolipin synthase subfamily.</text>
</comment>
<feature type="active site" evidence="12">
    <location>
        <position position="222"/>
    </location>
</feature>
<evidence type="ECO:0000256" key="1">
    <source>
        <dbReference type="ARBA" id="ARBA00004651"/>
    </source>
</evidence>
<dbReference type="Pfam" id="PF13091">
    <property type="entry name" value="PLDc_2"/>
    <property type="match status" value="2"/>
</dbReference>
<comment type="caution">
    <text evidence="15">The sequence shown here is derived from an EMBL/GenBank/DDBJ whole genome shotgun (WGS) entry which is preliminary data.</text>
</comment>
<dbReference type="CDD" id="cd09110">
    <property type="entry name" value="PLDc_CLS_1"/>
    <property type="match status" value="1"/>
</dbReference>
<comment type="caution">
    <text evidence="12">Lacks conserved residue(s) required for the propagation of feature annotation.</text>
</comment>
<evidence type="ECO:0000256" key="3">
    <source>
        <dbReference type="ARBA" id="ARBA00022516"/>
    </source>
</evidence>
<dbReference type="PANTHER" id="PTHR21248">
    <property type="entry name" value="CARDIOLIPIN SYNTHASE"/>
    <property type="match status" value="1"/>
</dbReference>
<organism evidence="15 16">
    <name type="scientific">Lacticaseibacillus suilingensis</name>
    <dbReference type="NCBI Taxonomy" id="2799577"/>
    <lineage>
        <taxon>Bacteria</taxon>
        <taxon>Bacillati</taxon>
        <taxon>Bacillota</taxon>
        <taxon>Bacilli</taxon>
        <taxon>Lactobacillales</taxon>
        <taxon>Lactobacillaceae</taxon>
        <taxon>Lacticaseibacillus</taxon>
    </lineage>
</organism>
<dbReference type="PROSITE" id="PS50035">
    <property type="entry name" value="PLD"/>
    <property type="match status" value="2"/>
</dbReference>
<dbReference type="InterPro" id="IPR022924">
    <property type="entry name" value="Cardiolipin_synthase"/>
</dbReference>
<name>A0ABW4BIV6_9LACO</name>
<evidence type="ECO:0000256" key="6">
    <source>
        <dbReference type="ARBA" id="ARBA00022737"/>
    </source>
</evidence>
<dbReference type="Gene3D" id="3.30.870.10">
    <property type="entry name" value="Endonuclease Chain A"/>
    <property type="match status" value="2"/>
</dbReference>
<feature type="transmembrane region" description="Helical" evidence="12">
    <location>
        <begin position="34"/>
        <end position="54"/>
    </location>
</feature>
<evidence type="ECO:0000256" key="5">
    <source>
        <dbReference type="ARBA" id="ARBA00022692"/>
    </source>
</evidence>
<dbReference type="Pfam" id="PF13396">
    <property type="entry name" value="PLDc_N"/>
    <property type="match status" value="1"/>
</dbReference>
<keyword evidence="9 12" id="KW-0472">Membrane</keyword>
<gene>
    <name evidence="15" type="primary">cls</name>
    <name evidence="15" type="ORF">ACFQ41_11555</name>
</gene>
<evidence type="ECO:0000256" key="9">
    <source>
        <dbReference type="ARBA" id="ARBA00023136"/>
    </source>
</evidence>
<evidence type="ECO:0000256" key="7">
    <source>
        <dbReference type="ARBA" id="ARBA00022989"/>
    </source>
</evidence>
<evidence type="ECO:0000256" key="2">
    <source>
        <dbReference type="ARBA" id="ARBA00022475"/>
    </source>
</evidence>
<dbReference type="InterPro" id="IPR025202">
    <property type="entry name" value="PLD-like_dom"/>
</dbReference>
<comment type="subcellular location">
    <subcellularLocation>
        <location evidence="1 12">Cell membrane</location>
        <topology evidence="1 12">Multi-pass membrane protein</topology>
    </subcellularLocation>
</comment>
<feature type="domain" description="PLD phosphodiesterase" evidence="14">
    <location>
        <begin position="217"/>
        <end position="244"/>
    </location>
</feature>
<evidence type="ECO:0000256" key="13">
    <source>
        <dbReference type="NCBIfam" id="TIGR04265"/>
    </source>
</evidence>
<keyword evidence="7 12" id="KW-1133">Transmembrane helix</keyword>
<evidence type="ECO:0000259" key="14">
    <source>
        <dbReference type="PROSITE" id="PS50035"/>
    </source>
</evidence>
<evidence type="ECO:0000256" key="8">
    <source>
        <dbReference type="ARBA" id="ARBA00023098"/>
    </source>
</evidence>
<keyword evidence="8 12" id="KW-0443">Lipid metabolism</keyword>
<evidence type="ECO:0000256" key="4">
    <source>
        <dbReference type="ARBA" id="ARBA00022679"/>
    </source>
</evidence>
<feature type="active site" evidence="12">
    <location>
        <position position="224"/>
    </location>
</feature>
<dbReference type="HAMAP" id="MF_01916">
    <property type="entry name" value="Cardiolipin_synth_Cls"/>
    <property type="match status" value="1"/>
</dbReference>
<keyword evidence="2 12" id="KW-1003">Cell membrane</keyword>
<feature type="active site" evidence="12">
    <location>
        <position position="407"/>
    </location>
</feature>
<keyword evidence="3 12" id="KW-0444">Lipid biosynthesis</keyword>
<protein>
    <recommendedName>
        <fullName evidence="12 13">Cardiolipin synthase</fullName>
        <shortName evidence="12">CL synthase</shortName>
        <ecNumber evidence="12 13">2.7.8.-</ecNumber>
    </recommendedName>
</protein>
<dbReference type="CDD" id="cd09112">
    <property type="entry name" value="PLDc_CLS_2"/>
    <property type="match status" value="1"/>
</dbReference>
<reference evidence="16" key="1">
    <citation type="journal article" date="2019" name="Int. J. Syst. Evol. Microbiol.">
        <title>The Global Catalogue of Microorganisms (GCM) 10K type strain sequencing project: providing services to taxonomists for standard genome sequencing and annotation.</title>
        <authorList>
            <consortium name="The Broad Institute Genomics Platform"/>
            <consortium name="The Broad Institute Genome Sequencing Center for Infectious Disease"/>
            <person name="Wu L."/>
            <person name="Ma J."/>
        </authorList>
    </citation>
    <scope>NUCLEOTIDE SEQUENCE [LARGE SCALE GENOMIC DNA]</scope>
    <source>
        <strain evidence="16">CCM 9110</strain>
    </source>
</reference>
<evidence type="ECO:0000256" key="10">
    <source>
        <dbReference type="ARBA" id="ARBA00023209"/>
    </source>
</evidence>
<evidence type="ECO:0000256" key="12">
    <source>
        <dbReference type="HAMAP-Rule" id="MF_01916"/>
    </source>
</evidence>
<dbReference type="SMART" id="SM00155">
    <property type="entry name" value="PLDc"/>
    <property type="match status" value="2"/>
</dbReference>
<dbReference type="InterPro" id="IPR027379">
    <property type="entry name" value="CLS_N"/>
</dbReference>
<sequence length="487" mass="54250">MSLVSSLIVAILVLNTLAAIFTVLREVRDIPTTWAWLMVLIFLPVIGFGLYLFAGRGLSAKKVRAIQTEYHRGVKAFVAMQKRANTHGQLLPAAVASPAAKELTTLFLNTANAPVLGSNDVTLYFDGEKKFAALFADIDAATDHVFIEYYTIYADQLGTELRDHLIAKAKAGVEVKVLYDAWGSMGAGPKFWAPLLEAGGKAEAYFSSQHLFLDFRLNYRLHRKVVVIDDEVGYIGGFNVGDQYVSRKPKFGFWRDTHLRIVGNTVYALKMQFLMDWNATVPDDQAEPYATDAITRENVRVAHVGATPMQIVASGPDSNAQQIKYGYVKMIASATKSVWLQTPYLIPDDTAMDALITAALAGIDVRVMVPDMPDHPFIFRATQYYANYLSRFGIKVYHYQHGFLHAKTLIVDDAIASVGSANFDIRSFKLNFEVNAFVYDEAIAHQLTAAFEADQKESLFLSAAVIRSQGRWLRFKQYASRLLSPIL</sequence>